<keyword evidence="10" id="KW-0325">Glycoprotein</keyword>
<keyword evidence="8" id="KW-0406">Ion transport</keyword>
<evidence type="ECO:0000256" key="2">
    <source>
        <dbReference type="ARBA" id="ARBA00022448"/>
    </source>
</evidence>
<keyword evidence="2" id="KW-0813">Transport</keyword>
<dbReference type="SMART" id="SM00248">
    <property type="entry name" value="ANK"/>
    <property type="match status" value="3"/>
</dbReference>
<dbReference type="Gene3D" id="1.25.40.20">
    <property type="entry name" value="Ankyrin repeat-containing domain"/>
    <property type="match status" value="2"/>
</dbReference>
<keyword evidence="3" id="KW-0716">Sensory transduction</keyword>
<evidence type="ECO:0000256" key="8">
    <source>
        <dbReference type="ARBA" id="ARBA00023065"/>
    </source>
</evidence>
<feature type="transmembrane region" description="Helical" evidence="13">
    <location>
        <begin position="1122"/>
        <end position="1145"/>
    </location>
</feature>
<keyword evidence="6 13" id="KW-1133">Transmembrane helix</keyword>
<dbReference type="PANTHER" id="PTHR47143:SF1">
    <property type="entry name" value="ION_TRANS DOMAIN-CONTAINING PROTEIN"/>
    <property type="match status" value="1"/>
</dbReference>
<dbReference type="Pfam" id="PF00520">
    <property type="entry name" value="Ion_trans"/>
    <property type="match status" value="1"/>
</dbReference>
<reference evidence="15" key="1">
    <citation type="submission" date="2020-11" db="EMBL/GenBank/DDBJ databases">
        <authorList>
            <person name="Tran Van P."/>
        </authorList>
    </citation>
    <scope>NUCLEOTIDE SEQUENCE</scope>
</reference>
<evidence type="ECO:0000256" key="5">
    <source>
        <dbReference type="ARBA" id="ARBA00022737"/>
    </source>
</evidence>
<evidence type="ECO:0000259" key="14">
    <source>
        <dbReference type="Pfam" id="PF00520"/>
    </source>
</evidence>
<feature type="transmembrane region" description="Helical" evidence="13">
    <location>
        <begin position="1014"/>
        <end position="1033"/>
    </location>
</feature>
<keyword evidence="4 13" id="KW-0812">Transmembrane</keyword>
<dbReference type="InterPro" id="IPR052076">
    <property type="entry name" value="TRP_cation_channel"/>
</dbReference>
<comment type="subcellular location">
    <subcellularLocation>
        <location evidence="1">Membrane</location>
        <topology evidence="1">Multi-pass membrane protein</topology>
    </subcellularLocation>
</comment>
<evidence type="ECO:0000256" key="1">
    <source>
        <dbReference type="ARBA" id="ARBA00004141"/>
    </source>
</evidence>
<dbReference type="InterPro" id="IPR005821">
    <property type="entry name" value="Ion_trans_dom"/>
</dbReference>
<evidence type="ECO:0000256" key="11">
    <source>
        <dbReference type="ARBA" id="ARBA00023303"/>
    </source>
</evidence>
<keyword evidence="11" id="KW-0407">Ion channel</keyword>
<evidence type="ECO:0000256" key="4">
    <source>
        <dbReference type="ARBA" id="ARBA00022692"/>
    </source>
</evidence>
<dbReference type="GO" id="GO:0034703">
    <property type="term" value="C:cation channel complex"/>
    <property type="evidence" value="ECO:0007669"/>
    <property type="project" value="UniProtKB-ARBA"/>
</dbReference>
<evidence type="ECO:0000256" key="3">
    <source>
        <dbReference type="ARBA" id="ARBA00022606"/>
    </source>
</evidence>
<evidence type="ECO:0000256" key="13">
    <source>
        <dbReference type="SAM" id="Phobius"/>
    </source>
</evidence>
<protein>
    <recommendedName>
        <fullName evidence="14">Ion transport domain-containing protein</fullName>
    </recommendedName>
</protein>
<organism evidence="15">
    <name type="scientific">Cyprideis torosa</name>
    <dbReference type="NCBI Taxonomy" id="163714"/>
    <lineage>
        <taxon>Eukaryota</taxon>
        <taxon>Metazoa</taxon>
        <taxon>Ecdysozoa</taxon>
        <taxon>Arthropoda</taxon>
        <taxon>Crustacea</taxon>
        <taxon>Oligostraca</taxon>
        <taxon>Ostracoda</taxon>
        <taxon>Podocopa</taxon>
        <taxon>Podocopida</taxon>
        <taxon>Cytherocopina</taxon>
        <taxon>Cytheroidea</taxon>
        <taxon>Cytherideidae</taxon>
        <taxon>Cyprideis</taxon>
    </lineage>
</organism>
<evidence type="ECO:0000256" key="10">
    <source>
        <dbReference type="ARBA" id="ARBA00023180"/>
    </source>
</evidence>
<sequence length="1170" mass="130732">MEMEVTKKGFSQTKVLHTRPTPTVYPMQSDGAHEVVPIHNASLPQDFSPIEPPSHEDMYCSWREKAPPYDMHQTGLQLAAGDGGSSDSEDGGDDLRRWHSGDGAVPQFGEERMLSPCSCLTDDRYVHMLRLVQAEPATVLSRADERCMSPESRINLMASDSMVRRTNVCAVQVKEYSTAYSCGPVDLRQFPLDAVSAGAKAVTGALAGGVAGLAVGRVIPQLQESLVEGCGAAVQPPAVCKKTTYEICEAEAEQYEYWEEGEYEGEYEEEGGGVGMDIDPVFLNIKNTDETHVLVAPRKLPDITIEGVGERGGENEDEARMSQRMSRSSGSRNVNAFQNYRSKRWRSQGSLRRGRQIFPAGLDATPREVERVPSNVYEGVRPYIDFPPAGLGLQSSKLQVGGKWKPPIMPIPQFSRMSYKKRRSSGVKTQKQTPQTLLSIQNQASNNQSQQKQFSNNQKQFSNNQKQLSNNQKQFSNNQQQLSNNQKQLSNNQKQFSNNQKQLSNSQKLLSNSQKHLAKLQDFQQRRRNTTATPTFPAQRNLSSFSLPNSRVQAFQTAAPPFESLRGRNRMRRLSSRHKGILKNQQANALAEKCINPFTRSQTRSGIAVAGGDAKKQRSIFSGETKSRNSLSLNARQLNSLNEWSRARPSPFPVPRIQRGIGMLQKGHRMQAVREFRRALTICPNADEKFRILRLISHAYRASGYASLEELELQHSGQDLSLCRSMLERLADAPVSRDTVTSYRSSWMGEPMCLRGICKKLPHPLSVSGCVETCQILMQRGAYANAGLERGLAPLKYAKLWSNRQTLSILALLTHGANVDITDDKLKSPLHCAIGKGNRVPDCTAILLNHKAEDSIGYTVLHYAALCEMNGCVKLLLGEGADATIKTSPGVSALSYIIRKTPGALNELKKMFDDGITLAEGCNVEKDGDMKMNFKPLLPNLTGGEVVTTRGEVVTRLFMGLIQCGQRWLPLHPLCEGFLHLILMLFTVDCLKDSYGPSEILAVTKMDSFLPPRLYHIAAISILLAWVELMLMIGRFPSLGVYVQMFTIIVVKHFVKFFVAYVWLIMVFVFSFCILFHNKRPHQATWEGLASTLVMVTGEYEYVQNLFYEEDFEIQFPHTARIIFILFLFIVSVVMMSLLVGVAVSDIHVLHRTTRLEGKTRTIDRTHSPH</sequence>
<dbReference type="PROSITE" id="PS50088">
    <property type="entry name" value="ANK_REPEAT"/>
    <property type="match status" value="2"/>
</dbReference>
<feature type="domain" description="Ion transport" evidence="14">
    <location>
        <begin position="1016"/>
        <end position="1152"/>
    </location>
</feature>
<evidence type="ECO:0000313" key="15">
    <source>
        <dbReference type="EMBL" id="CAD7224623.1"/>
    </source>
</evidence>
<dbReference type="EMBL" id="OB660409">
    <property type="protein sequence ID" value="CAD7224623.1"/>
    <property type="molecule type" value="Genomic_DNA"/>
</dbReference>
<keyword evidence="7" id="KW-0040">ANK repeat</keyword>
<dbReference type="GO" id="GO:0005216">
    <property type="term" value="F:monoatomic ion channel activity"/>
    <property type="evidence" value="ECO:0007669"/>
    <property type="project" value="InterPro"/>
</dbReference>
<dbReference type="AlphaFoldDB" id="A0A7R8W872"/>
<accession>A0A7R8W872</accession>
<dbReference type="Pfam" id="PF12796">
    <property type="entry name" value="Ank_2"/>
    <property type="match status" value="1"/>
</dbReference>
<feature type="compositionally biased region" description="Low complexity" evidence="12">
    <location>
        <begin position="322"/>
        <end position="332"/>
    </location>
</feature>
<keyword evidence="5" id="KW-0677">Repeat</keyword>
<evidence type="ECO:0000256" key="12">
    <source>
        <dbReference type="SAM" id="MobiDB-lite"/>
    </source>
</evidence>
<dbReference type="PANTHER" id="PTHR47143">
    <property type="entry name" value="TRANSIENT RECEPTOR POTENTIAL CATION CHANNEL PROTEIN PAINLESS"/>
    <property type="match status" value="1"/>
</dbReference>
<name>A0A7R8W872_9CRUS</name>
<dbReference type="InterPro" id="IPR036770">
    <property type="entry name" value="Ankyrin_rpt-contain_sf"/>
</dbReference>
<feature type="compositionally biased region" description="Polar residues" evidence="12">
    <location>
        <begin position="426"/>
        <end position="440"/>
    </location>
</feature>
<dbReference type="InterPro" id="IPR002110">
    <property type="entry name" value="Ankyrin_rpt"/>
</dbReference>
<proteinExistence type="predicted"/>
<feature type="region of interest" description="Disordered" evidence="12">
    <location>
        <begin position="404"/>
        <end position="511"/>
    </location>
</feature>
<dbReference type="SUPFAM" id="SSF48403">
    <property type="entry name" value="Ankyrin repeat"/>
    <property type="match status" value="1"/>
</dbReference>
<gene>
    <name evidence="15" type="ORF">CTOB1V02_LOCUS2580</name>
</gene>
<feature type="transmembrane region" description="Helical" evidence="13">
    <location>
        <begin position="1054"/>
        <end position="1077"/>
    </location>
</feature>
<feature type="compositionally biased region" description="Basic and acidic residues" evidence="12">
    <location>
        <begin position="308"/>
        <end position="321"/>
    </location>
</feature>
<evidence type="ECO:0000256" key="7">
    <source>
        <dbReference type="ARBA" id="ARBA00023043"/>
    </source>
</evidence>
<evidence type="ECO:0000256" key="9">
    <source>
        <dbReference type="ARBA" id="ARBA00023136"/>
    </source>
</evidence>
<evidence type="ECO:0000256" key="6">
    <source>
        <dbReference type="ARBA" id="ARBA00022989"/>
    </source>
</evidence>
<feature type="region of interest" description="Disordered" evidence="12">
    <location>
        <begin position="75"/>
        <end position="104"/>
    </location>
</feature>
<feature type="region of interest" description="Disordered" evidence="12">
    <location>
        <begin position="306"/>
        <end position="339"/>
    </location>
</feature>
<keyword evidence="9 13" id="KW-0472">Membrane</keyword>
<feature type="compositionally biased region" description="Low complexity" evidence="12">
    <location>
        <begin position="441"/>
        <end position="511"/>
    </location>
</feature>